<protein>
    <submittedName>
        <fullName evidence="1">Lipase</fullName>
    </submittedName>
</protein>
<dbReference type="Pfam" id="PF03583">
    <property type="entry name" value="LIP"/>
    <property type="match status" value="1"/>
</dbReference>
<comment type="caution">
    <text evidence="1">The sequence shown here is derived from an EMBL/GenBank/DDBJ whole genome shotgun (WGS) entry which is preliminary data.</text>
</comment>
<dbReference type="OrthoDB" id="9798122at2"/>
<dbReference type="Proteomes" id="UP000267128">
    <property type="component" value="Unassembled WGS sequence"/>
</dbReference>
<evidence type="ECO:0000313" key="1">
    <source>
        <dbReference type="EMBL" id="RNL59988.1"/>
    </source>
</evidence>
<evidence type="ECO:0000313" key="2">
    <source>
        <dbReference type="Proteomes" id="UP000267128"/>
    </source>
</evidence>
<dbReference type="RefSeq" id="WP_123229690.1">
    <property type="nucleotide sequence ID" value="NZ_RJSE01000016.1"/>
</dbReference>
<dbReference type="Gene3D" id="3.40.50.1820">
    <property type="entry name" value="alpha/beta hydrolase"/>
    <property type="match status" value="1"/>
</dbReference>
<keyword evidence="2" id="KW-1185">Reference proteome</keyword>
<dbReference type="GO" id="GO:0004806">
    <property type="term" value="F:triacylglycerol lipase activity"/>
    <property type="evidence" value="ECO:0007669"/>
    <property type="project" value="InterPro"/>
</dbReference>
<accession>A0A3N0C935</accession>
<dbReference type="EMBL" id="RJSE01000016">
    <property type="protein sequence ID" value="RNL59988.1"/>
    <property type="molecule type" value="Genomic_DNA"/>
</dbReference>
<dbReference type="SUPFAM" id="SSF53474">
    <property type="entry name" value="alpha/beta-Hydrolases"/>
    <property type="match status" value="1"/>
</dbReference>
<sequence length="418" mass="44711">MSQDPGSVLDRAVRFALTAVGARKLEPNPADPFYDPPGAVPSEPGTVLKAEPARFYIDPFKLIPAPARVERIMFTTTDRLGRVIPVTGTVLTPTRPRSKRDDRGLVAFAVGTQGMGTQCAPSRQLAAGREYESVFITGLLARGYNVVVPDYQGLGMDGTHTYMSREVQGRVVLDALRASQQLDHPDIPVAGPVAIAGYSQGGGAAASAAELWHEYAADLDVKGAVCGAVPADFPLVARMLDGSPYFAFLGYALVGLSSDYDIDLRPLLNERGLEVAGALAQQCMFESLRRYAFTRSSSLTADGRSIGTLLGEEPFATIVAEQQLGAGRYPRTEALVSHSRLDDVVPFECGRGLAERWAGQGGRVRLSVNLAPTHAAAALTSYGTAFAFLNGRFAGKPMRANTKRYLHSLVDPAVLPEE</sequence>
<dbReference type="Gene3D" id="1.10.260.130">
    <property type="match status" value="1"/>
</dbReference>
<dbReference type="PANTHER" id="PTHR34853:SF1">
    <property type="entry name" value="LIPASE 5"/>
    <property type="match status" value="1"/>
</dbReference>
<dbReference type="GO" id="GO:0016042">
    <property type="term" value="P:lipid catabolic process"/>
    <property type="evidence" value="ECO:0007669"/>
    <property type="project" value="InterPro"/>
</dbReference>
<gene>
    <name evidence="1" type="ORF">EFK50_21615</name>
</gene>
<dbReference type="InterPro" id="IPR029058">
    <property type="entry name" value="AB_hydrolase_fold"/>
</dbReference>
<dbReference type="AlphaFoldDB" id="A0A3N0C935"/>
<dbReference type="PANTHER" id="PTHR34853">
    <property type="match status" value="1"/>
</dbReference>
<dbReference type="PIRSF" id="PIRSF029171">
    <property type="entry name" value="Esterase_LipA"/>
    <property type="match status" value="1"/>
</dbReference>
<organism evidence="1 2">
    <name type="scientific">Nocardioides marmoriginsengisoli</name>
    <dbReference type="NCBI Taxonomy" id="661483"/>
    <lineage>
        <taxon>Bacteria</taxon>
        <taxon>Bacillati</taxon>
        <taxon>Actinomycetota</taxon>
        <taxon>Actinomycetes</taxon>
        <taxon>Propionibacteriales</taxon>
        <taxon>Nocardioidaceae</taxon>
        <taxon>Nocardioides</taxon>
    </lineage>
</organism>
<name>A0A3N0C935_9ACTN</name>
<proteinExistence type="predicted"/>
<dbReference type="InterPro" id="IPR005152">
    <property type="entry name" value="Lipase_secreted"/>
</dbReference>
<reference evidence="1 2" key="1">
    <citation type="submission" date="2018-11" db="EMBL/GenBank/DDBJ databases">
        <authorList>
            <person name="Li F."/>
        </authorList>
    </citation>
    <scope>NUCLEOTIDE SEQUENCE [LARGE SCALE GENOMIC DNA]</scope>
    <source>
        <strain evidence="1 2">Gsoil 097</strain>
    </source>
</reference>